<proteinExistence type="inferred from homology"/>
<dbReference type="AlphaFoldDB" id="A0AAW2HLC3"/>
<keyword evidence="7" id="KW-0809">Transit peptide</keyword>
<name>A0AAW2HLC3_9NEOP</name>
<keyword evidence="10" id="KW-0804">Transcription</keyword>
<evidence type="ECO:0000259" key="13">
    <source>
        <dbReference type="SMART" id="SM00650"/>
    </source>
</evidence>
<evidence type="ECO:0000256" key="9">
    <source>
        <dbReference type="ARBA" id="ARBA00023128"/>
    </source>
</evidence>
<dbReference type="Pfam" id="PF00398">
    <property type="entry name" value="RrnaAD"/>
    <property type="match status" value="1"/>
</dbReference>
<dbReference type="SUPFAM" id="SSF53335">
    <property type="entry name" value="S-adenosyl-L-methionine-dependent methyltransferases"/>
    <property type="match status" value="1"/>
</dbReference>
<dbReference type="PANTHER" id="PTHR11727:SF17">
    <property type="entry name" value="DIMETHYLADENOSINE TRANSFERASE 1, MITOCHONDRIAL"/>
    <property type="match status" value="1"/>
</dbReference>
<dbReference type="FunFam" id="3.40.50.150:FF:000109">
    <property type="entry name" value="rRNA adenine N(6)-methyltransferase"/>
    <property type="match status" value="1"/>
</dbReference>
<feature type="binding site" evidence="11">
    <location>
        <position position="63"/>
    </location>
    <ligand>
        <name>S-adenosyl-L-methionine</name>
        <dbReference type="ChEBI" id="CHEBI:59789"/>
    </ligand>
</feature>
<evidence type="ECO:0000313" key="14">
    <source>
        <dbReference type="EMBL" id="KAL0270624.1"/>
    </source>
</evidence>
<keyword evidence="4 11" id="KW-0808">Transferase</keyword>
<dbReference type="CDD" id="cd02440">
    <property type="entry name" value="AdoMet_MTases"/>
    <property type="match status" value="1"/>
</dbReference>
<feature type="binding site" evidence="11">
    <location>
        <position position="143"/>
    </location>
    <ligand>
        <name>S-adenosyl-L-methionine</name>
        <dbReference type="ChEBI" id="CHEBI:59789"/>
    </ligand>
</feature>
<dbReference type="FunFam" id="1.10.8.100:FF:000006">
    <property type="entry name" value="rRNA adenine N(6)-methyltransferase"/>
    <property type="match status" value="1"/>
</dbReference>
<evidence type="ECO:0000256" key="4">
    <source>
        <dbReference type="ARBA" id="ARBA00022679"/>
    </source>
</evidence>
<dbReference type="SMART" id="SM00650">
    <property type="entry name" value="rADc"/>
    <property type="match status" value="1"/>
</dbReference>
<dbReference type="EC" id="2.1.1.-" evidence="12"/>
<feature type="binding site" evidence="11">
    <location>
        <position position="36"/>
    </location>
    <ligand>
        <name>S-adenosyl-L-methionine</name>
        <dbReference type="ChEBI" id="CHEBI:59789"/>
    </ligand>
</feature>
<dbReference type="InterPro" id="IPR001737">
    <property type="entry name" value="KsgA/Erm"/>
</dbReference>
<comment type="similarity">
    <text evidence="11 12">Belongs to the class I-like SAM-binding methyltransferase superfamily. rRNA adenine N(6)-methyltransferase family.</text>
</comment>
<feature type="domain" description="Ribosomal RNA adenine methylase transferase N-terminal" evidence="13">
    <location>
        <begin position="43"/>
        <end position="236"/>
    </location>
</feature>
<keyword evidence="5 11" id="KW-0949">S-adenosyl-L-methionine</keyword>
<evidence type="ECO:0000256" key="3">
    <source>
        <dbReference type="ARBA" id="ARBA00022603"/>
    </source>
</evidence>
<keyword evidence="6 11" id="KW-0694">RNA-binding</keyword>
<dbReference type="GO" id="GO:0003723">
    <property type="term" value="F:RNA binding"/>
    <property type="evidence" value="ECO:0007669"/>
    <property type="project" value="UniProtKB-UniRule"/>
</dbReference>
<reference evidence="14" key="1">
    <citation type="journal article" date="2024" name="Gigascience">
        <title>Chromosome-level genome of the poultry shaft louse Menopon gallinae provides insight into the host-switching and adaptive evolution of parasitic lice.</title>
        <authorList>
            <person name="Xu Y."/>
            <person name="Ma L."/>
            <person name="Liu S."/>
            <person name="Liang Y."/>
            <person name="Liu Q."/>
            <person name="He Z."/>
            <person name="Tian L."/>
            <person name="Duan Y."/>
            <person name="Cai W."/>
            <person name="Li H."/>
            <person name="Song F."/>
        </authorList>
    </citation>
    <scope>NUCLEOTIDE SEQUENCE</scope>
    <source>
        <strain evidence="14">Cailab_2023a</strain>
    </source>
</reference>
<organism evidence="14">
    <name type="scientific">Menopon gallinae</name>
    <name type="common">poultry shaft louse</name>
    <dbReference type="NCBI Taxonomy" id="328185"/>
    <lineage>
        <taxon>Eukaryota</taxon>
        <taxon>Metazoa</taxon>
        <taxon>Ecdysozoa</taxon>
        <taxon>Arthropoda</taxon>
        <taxon>Hexapoda</taxon>
        <taxon>Insecta</taxon>
        <taxon>Pterygota</taxon>
        <taxon>Neoptera</taxon>
        <taxon>Paraneoptera</taxon>
        <taxon>Psocodea</taxon>
        <taxon>Troctomorpha</taxon>
        <taxon>Phthiraptera</taxon>
        <taxon>Amblycera</taxon>
        <taxon>Menoponidae</taxon>
        <taxon>Menopon</taxon>
    </lineage>
</organism>
<comment type="subcellular location">
    <subcellularLocation>
        <location evidence="1">Mitochondrion</location>
    </subcellularLocation>
</comment>
<comment type="caution">
    <text evidence="14">The sequence shown here is derived from an EMBL/GenBank/DDBJ whole genome shotgun (WGS) entry which is preliminary data.</text>
</comment>
<evidence type="ECO:0000256" key="12">
    <source>
        <dbReference type="RuleBase" id="RU362106"/>
    </source>
</evidence>
<dbReference type="InterPro" id="IPR023165">
    <property type="entry name" value="rRNA_Ade_diMease-like_C"/>
</dbReference>
<evidence type="ECO:0000256" key="11">
    <source>
        <dbReference type="PROSITE-ProRule" id="PRU01026"/>
    </source>
</evidence>
<evidence type="ECO:0000256" key="8">
    <source>
        <dbReference type="ARBA" id="ARBA00023015"/>
    </source>
</evidence>
<keyword evidence="2 12" id="KW-0698">rRNA processing</keyword>
<dbReference type="InterPro" id="IPR029063">
    <property type="entry name" value="SAM-dependent_MTases_sf"/>
</dbReference>
<evidence type="ECO:0000256" key="7">
    <source>
        <dbReference type="ARBA" id="ARBA00022946"/>
    </source>
</evidence>
<keyword evidence="9" id="KW-0496">Mitochondrion</keyword>
<dbReference type="PANTHER" id="PTHR11727">
    <property type="entry name" value="DIMETHYLADENOSINE TRANSFERASE"/>
    <property type="match status" value="1"/>
</dbReference>
<dbReference type="GO" id="GO:0005759">
    <property type="term" value="C:mitochondrial matrix"/>
    <property type="evidence" value="ECO:0007669"/>
    <property type="project" value="TreeGrafter"/>
</dbReference>
<keyword evidence="8" id="KW-0805">Transcription regulation</keyword>
<feature type="binding site" evidence="11">
    <location>
        <position position="38"/>
    </location>
    <ligand>
        <name>S-adenosyl-L-methionine</name>
        <dbReference type="ChEBI" id="CHEBI:59789"/>
    </ligand>
</feature>
<protein>
    <recommendedName>
        <fullName evidence="12">rRNA adenine N(6)-methyltransferase</fullName>
        <ecNumber evidence="12">2.1.1.-</ecNumber>
    </recommendedName>
</protein>
<accession>A0AAW2HLC3</accession>
<dbReference type="GO" id="GO:0000179">
    <property type="term" value="F:rRNA (adenine-N6,N6-)-dimethyltransferase activity"/>
    <property type="evidence" value="ECO:0007669"/>
    <property type="project" value="UniProtKB-UniRule"/>
</dbReference>
<evidence type="ECO:0000256" key="5">
    <source>
        <dbReference type="ARBA" id="ARBA00022691"/>
    </source>
</evidence>
<dbReference type="EMBL" id="JARGDH010000004">
    <property type="protein sequence ID" value="KAL0270624.1"/>
    <property type="molecule type" value="Genomic_DNA"/>
</dbReference>
<evidence type="ECO:0000256" key="10">
    <source>
        <dbReference type="ARBA" id="ARBA00023163"/>
    </source>
</evidence>
<keyword evidence="3 11" id="KW-0489">Methyltransferase</keyword>
<dbReference type="GO" id="GO:0034246">
    <property type="term" value="F:mitochondrial transcription factor activity"/>
    <property type="evidence" value="ECO:0007669"/>
    <property type="project" value="TreeGrafter"/>
</dbReference>
<dbReference type="Gene3D" id="1.10.8.100">
    <property type="entry name" value="Ribosomal RNA adenine dimethylase-like, domain 2"/>
    <property type="match status" value="1"/>
</dbReference>
<sequence length="352" mass="40496">MVKFLKPEFVRLPPMPTIDNLLTLYGINAVKRLSQNFLYNKFAMGKFVKAAQNIKNCLVCEIGPGPGGITREIINAQPKQVLLIEKDERFRPVLESLSAAARPLCPVDTIYADILGFNLEPHIDVSYKRDWNDMPPNIQLIGNLPFDISTTLIVQWAKDISLRRNVWSMGRVKMTLAFQKEVGERLVAPILSRQRCRLSVMLQNYCSIKHNFDIPRNCFKPTPDVDASVISFIPWITPVIQHPFEMIEKVVRTIFSSRQKYVQFGVGNLFPETVTTQLAKEVFAISEIDPQARPFQLTIEEFGRIVDAYKKICDRDPRLFHYNFRADKKTREIGYEDLHENLEGQQLDGPLR</sequence>
<dbReference type="PROSITE" id="PS51689">
    <property type="entry name" value="SAM_RNA_A_N6_MT"/>
    <property type="match status" value="1"/>
</dbReference>
<feature type="binding site" evidence="11">
    <location>
        <position position="85"/>
    </location>
    <ligand>
        <name>S-adenosyl-L-methionine</name>
        <dbReference type="ChEBI" id="CHEBI:59789"/>
    </ligand>
</feature>
<feature type="binding site" evidence="11">
    <location>
        <position position="113"/>
    </location>
    <ligand>
        <name>S-adenosyl-L-methionine</name>
        <dbReference type="ChEBI" id="CHEBI:59789"/>
    </ligand>
</feature>
<dbReference type="InterPro" id="IPR020598">
    <property type="entry name" value="rRNA_Ade_methylase_Trfase_N"/>
</dbReference>
<evidence type="ECO:0000256" key="6">
    <source>
        <dbReference type="ARBA" id="ARBA00022884"/>
    </source>
</evidence>
<evidence type="ECO:0000256" key="1">
    <source>
        <dbReference type="ARBA" id="ARBA00004173"/>
    </source>
</evidence>
<dbReference type="Gene3D" id="3.40.50.150">
    <property type="entry name" value="Vaccinia Virus protein VP39"/>
    <property type="match status" value="1"/>
</dbReference>
<dbReference type="GO" id="GO:0006391">
    <property type="term" value="P:transcription initiation at mitochondrial promoter"/>
    <property type="evidence" value="ECO:0007669"/>
    <property type="project" value="TreeGrafter"/>
</dbReference>
<evidence type="ECO:0000256" key="2">
    <source>
        <dbReference type="ARBA" id="ARBA00022552"/>
    </source>
</evidence>
<gene>
    <name evidence="14" type="ORF">PYX00_007972</name>
</gene>